<keyword evidence="1" id="KW-0812">Transmembrane</keyword>
<protein>
    <submittedName>
        <fullName evidence="2">Uncharacterized protein</fullName>
    </submittedName>
</protein>
<name>A0A1M6E9P4_BUTFI</name>
<reference evidence="3" key="1">
    <citation type="submission" date="2016-11" db="EMBL/GenBank/DDBJ databases">
        <authorList>
            <person name="Varghese N."/>
            <person name="Submissions S."/>
        </authorList>
    </citation>
    <scope>NUCLEOTIDE SEQUENCE [LARGE SCALE GENOMIC DNA]</scope>
    <source>
        <strain evidence="3">DSM 3071</strain>
    </source>
</reference>
<organism evidence="2 3">
    <name type="scientific">Butyrivibrio fibrisolvens DSM 3071</name>
    <dbReference type="NCBI Taxonomy" id="1121131"/>
    <lineage>
        <taxon>Bacteria</taxon>
        <taxon>Bacillati</taxon>
        <taxon>Bacillota</taxon>
        <taxon>Clostridia</taxon>
        <taxon>Lachnospirales</taxon>
        <taxon>Lachnospiraceae</taxon>
        <taxon>Butyrivibrio</taxon>
    </lineage>
</organism>
<evidence type="ECO:0000313" key="2">
    <source>
        <dbReference type="EMBL" id="SHI82234.1"/>
    </source>
</evidence>
<evidence type="ECO:0000313" key="3">
    <source>
        <dbReference type="Proteomes" id="UP000184278"/>
    </source>
</evidence>
<keyword evidence="1" id="KW-0472">Membrane</keyword>
<evidence type="ECO:0000256" key="1">
    <source>
        <dbReference type="SAM" id="Phobius"/>
    </source>
</evidence>
<dbReference type="EMBL" id="FQXK01000042">
    <property type="protein sequence ID" value="SHI82234.1"/>
    <property type="molecule type" value="Genomic_DNA"/>
</dbReference>
<sequence>MTEINKMEKHNKNKRNTNYIKNIKSIIIILAASIMLIGCGKKDPEIDGVVDIFDYVTVEFDGTNGQGKANVVIDYDNLELEMVGGRDKLEALDSVEDLGTLNKYINVCASLSFSSDQYTDLSNGDVVTVSVVYDKTAADEAGVVFGSESSHQYKVSGLK</sequence>
<proteinExistence type="predicted"/>
<dbReference type="AlphaFoldDB" id="A0A1M6E9P4"/>
<gene>
    <name evidence="2" type="ORF">SAMN02745229_03689</name>
</gene>
<dbReference type="STRING" id="1121131.SAMN02745229_03689"/>
<keyword evidence="3" id="KW-1185">Reference proteome</keyword>
<accession>A0A1M6E9P4</accession>
<dbReference type="Proteomes" id="UP000184278">
    <property type="component" value="Unassembled WGS sequence"/>
</dbReference>
<keyword evidence="1" id="KW-1133">Transmembrane helix</keyword>
<feature type="transmembrane region" description="Helical" evidence="1">
    <location>
        <begin position="21"/>
        <end position="38"/>
    </location>
</feature>